<accession>A0A086MV84</accession>
<comment type="caution">
    <text evidence="1">The sequence shown here is derived from an EMBL/GenBank/DDBJ whole genome shotgun (WGS) entry which is preliminary data.</text>
</comment>
<dbReference type="CDD" id="cd07821">
    <property type="entry name" value="PYR_PYL_RCAR_like"/>
    <property type="match status" value="1"/>
</dbReference>
<protein>
    <recommendedName>
        <fullName evidence="3">Polyketide cyclase</fullName>
    </recommendedName>
</protein>
<proteinExistence type="predicted"/>
<dbReference type="Proteomes" id="UP000029095">
    <property type="component" value="Unassembled WGS sequence"/>
</dbReference>
<reference evidence="1 2" key="1">
    <citation type="submission" date="2014-05" db="EMBL/GenBank/DDBJ databases">
        <title>Complete genome sequence of the Streptomyces mutabilis TRM45540.</title>
        <authorList>
            <person name="Luo X."/>
            <person name="Zhang L."/>
        </authorList>
    </citation>
    <scope>NUCLEOTIDE SEQUENCE [LARGE SCALE GENOMIC DNA]</scope>
    <source>
        <strain evidence="1 2">TRM45540</strain>
    </source>
</reference>
<dbReference type="STRING" id="1915400.FM21_18155"/>
<sequence>MLITHTDQIVPITVFARTSVPPETAFAVTAPIDLSLVFKADRFFPGISHVEKQHDAWDHVGMAREPHFTDGSHVTERLTEYTAPHGFAYELTEFTNVLSAMAQGVRGEFSFLPDGGGSIIRWTYEFKPRPGRRWILRGPFKPLWKRYMQRALDRMADVAEVRDPR</sequence>
<dbReference type="SUPFAM" id="SSF55961">
    <property type="entry name" value="Bet v1-like"/>
    <property type="match status" value="1"/>
</dbReference>
<gene>
    <name evidence="1" type="ORF">FM21_18155</name>
</gene>
<dbReference type="EMBL" id="JNFQ01000002">
    <property type="protein sequence ID" value="KFG72802.1"/>
    <property type="molecule type" value="Genomic_DNA"/>
</dbReference>
<dbReference type="InterPro" id="IPR019587">
    <property type="entry name" value="Polyketide_cyclase/dehydratase"/>
</dbReference>
<dbReference type="HOGENOM" id="CLU_136825_0_0_11"/>
<dbReference type="Gene3D" id="3.30.530.20">
    <property type="match status" value="1"/>
</dbReference>
<evidence type="ECO:0000313" key="1">
    <source>
        <dbReference type="EMBL" id="KFG72802.1"/>
    </source>
</evidence>
<evidence type="ECO:0008006" key="3">
    <source>
        <dbReference type="Google" id="ProtNLM"/>
    </source>
</evidence>
<name>A0A086MV84_9ACTN</name>
<dbReference type="RefSeq" id="WP_043377986.1">
    <property type="nucleotide sequence ID" value="NZ_KN039947.1"/>
</dbReference>
<evidence type="ECO:0000313" key="2">
    <source>
        <dbReference type="Proteomes" id="UP000029095"/>
    </source>
</evidence>
<dbReference type="Pfam" id="PF10604">
    <property type="entry name" value="Polyketide_cyc2"/>
    <property type="match status" value="1"/>
</dbReference>
<dbReference type="InterPro" id="IPR023393">
    <property type="entry name" value="START-like_dom_sf"/>
</dbReference>
<organism evidence="1 2">
    <name type="scientific">Streptomyces mutabilis</name>
    <dbReference type="NCBI Taxonomy" id="67332"/>
    <lineage>
        <taxon>Bacteria</taxon>
        <taxon>Bacillati</taxon>
        <taxon>Actinomycetota</taxon>
        <taxon>Actinomycetes</taxon>
        <taxon>Kitasatosporales</taxon>
        <taxon>Streptomycetaceae</taxon>
        <taxon>Streptomyces</taxon>
    </lineage>
</organism>
<keyword evidence="2" id="KW-1185">Reference proteome</keyword>
<dbReference type="AlphaFoldDB" id="A0A086MV84"/>